<sequence>MNNRKVLTKNLMYLFFMVFIIEVTAEYLVFKPLILIFKPLIPLVIIMMYLFESEIKSKIYVLIMFLSLVTNLLFIPNTDQALFYALLVFTLHRILLIIFILKMNKKTDFVPLIIATLPFLIVFSYLYFETPTFPENNSIILIVQNVLISIFVGISLSGYVMNDNKQNSILLISALLFVLLQFSVFIEKFYLENEYSQVLRPLSMSLNAMAFFSFYRYVIEAEKAIK</sequence>
<keyword evidence="3 6" id="KW-0812">Transmembrane</keyword>
<evidence type="ECO:0000313" key="8">
    <source>
        <dbReference type="Proteomes" id="UP000759529"/>
    </source>
</evidence>
<dbReference type="RefSeq" id="WP_187657482.1">
    <property type="nucleotide sequence ID" value="NZ_JACSOD020000431.1"/>
</dbReference>
<feature type="transmembrane region" description="Helical" evidence="6">
    <location>
        <begin position="12"/>
        <end position="30"/>
    </location>
</feature>
<keyword evidence="5 6" id="KW-0472">Membrane</keyword>
<accession>A0ABS2CU06</accession>
<dbReference type="Pfam" id="PF07947">
    <property type="entry name" value="YhhN"/>
    <property type="match status" value="1"/>
</dbReference>
<feature type="transmembrane region" description="Helical" evidence="6">
    <location>
        <begin position="198"/>
        <end position="218"/>
    </location>
</feature>
<gene>
    <name evidence="7" type="ORF">H9X54_003970</name>
</gene>
<evidence type="ECO:0000313" key="7">
    <source>
        <dbReference type="EMBL" id="MBM6498458.1"/>
    </source>
</evidence>
<evidence type="ECO:0000256" key="3">
    <source>
        <dbReference type="ARBA" id="ARBA00022692"/>
    </source>
</evidence>
<evidence type="ECO:0000256" key="5">
    <source>
        <dbReference type="ARBA" id="ARBA00023136"/>
    </source>
</evidence>
<protein>
    <recommendedName>
        <fullName evidence="9">YhhN-like protein</fullName>
    </recommendedName>
</protein>
<comment type="caution">
    <text evidence="7">The sequence shown here is derived from an EMBL/GenBank/DDBJ whole genome shotgun (WGS) entry which is preliminary data.</text>
</comment>
<comment type="subcellular location">
    <subcellularLocation>
        <location evidence="1">Membrane</location>
        <topology evidence="1">Multi-pass membrane protein</topology>
    </subcellularLocation>
</comment>
<feature type="transmembrane region" description="Helical" evidence="6">
    <location>
        <begin position="36"/>
        <end position="52"/>
    </location>
</feature>
<feature type="transmembrane region" description="Helical" evidence="6">
    <location>
        <begin position="168"/>
        <end position="186"/>
    </location>
</feature>
<dbReference type="Proteomes" id="UP000759529">
    <property type="component" value="Unassembled WGS sequence"/>
</dbReference>
<feature type="transmembrane region" description="Helical" evidence="6">
    <location>
        <begin position="81"/>
        <end position="101"/>
    </location>
</feature>
<organism evidence="7 8">
    <name type="scientific">Flavobacterium macrobrachii</name>
    <dbReference type="NCBI Taxonomy" id="591204"/>
    <lineage>
        <taxon>Bacteria</taxon>
        <taxon>Pseudomonadati</taxon>
        <taxon>Bacteroidota</taxon>
        <taxon>Flavobacteriia</taxon>
        <taxon>Flavobacteriales</taxon>
        <taxon>Flavobacteriaceae</taxon>
        <taxon>Flavobacterium</taxon>
    </lineage>
</organism>
<feature type="transmembrane region" description="Helical" evidence="6">
    <location>
        <begin position="59"/>
        <end position="75"/>
    </location>
</feature>
<name>A0ABS2CU06_9FLAO</name>
<evidence type="ECO:0000256" key="2">
    <source>
        <dbReference type="ARBA" id="ARBA00007375"/>
    </source>
</evidence>
<keyword evidence="8" id="KW-1185">Reference proteome</keyword>
<proteinExistence type="inferred from homology"/>
<feature type="transmembrane region" description="Helical" evidence="6">
    <location>
        <begin position="108"/>
        <end position="127"/>
    </location>
</feature>
<dbReference type="EMBL" id="JACSOD020000431">
    <property type="protein sequence ID" value="MBM6498458.1"/>
    <property type="molecule type" value="Genomic_DNA"/>
</dbReference>
<comment type="similarity">
    <text evidence="2">Belongs to the TMEM86 family.</text>
</comment>
<reference evidence="7 8" key="1">
    <citation type="submission" date="2021-02" db="EMBL/GenBank/DDBJ databases">
        <authorList>
            <person name="Jung H.S."/>
            <person name="Chun B.H."/>
            <person name="Jeon C.O."/>
        </authorList>
    </citation>
    <scope>NUCLEOTIDE SEQUENCE [LARGE SCALE GENOMIC DNA]</scope>
    <source>
        <strain evidence="7 8">LMG 25203</strain>
    </source>
</reference>
<evidence type="ECO:0008006" key="9">
    <source>
        <dbReference type="Google" id="ProtNLM"/>
    </source>
</evidence>
<dbReference type="InterPro" id="IPR012506">
    <property type="entry name" value="TMEM86B-like"/>
</dbReference>
<keyword evidence="4 6" id="KW-1133">Transmembrane helix</keyword>
<evidence type="ECO:0000256" key="1">
    <source>
        <dbReference type="ARBA" id="ARBA00004141"/>
    </source>
</evidence>
<evidence type="ECO:0000256" key="6">
    <source>
        <dbReference type="SAM" id="Phobius"/>
    </source>
</evidence>
<evidence type="ECO:0000256" key="4">
    <source>
        <dbReference type="ARBA" id="ARBA00022989"/>
    </source>
</evidence>
<feature type="transmembrane region" description="Helical" evidence="6">
    <location>
        <begin position="139"/>
        <end position="161"/>
    </location>
</feature>